<dbReference type="PROSITE" id="PS50967">
    <property type="entry name" value="HRDC"/>
    <property type="match status" value="1"/>
</dbReference>
<dbReference type="GO" id="GO:0016787">
    <property type="term" value="F:hydrolase activity"/>
    <property type="evidence" value="ECO:0007669"/>
    <property type="project" value="UniProtKB-KW"/>
</dbReference>
<dbReference type="CDD" id="cd17920">
    <property type="entry name" value="DEXHc_RecQ"/>
    <property type="match status" value="1"/>
</dbReference>
<dbReference type="EMBL" id="FAXA01000021">
    <property type="protein sequence ID" value="CUV01171.1"/>
    <property type="molecule type" value="Genomic_DNA"/>
</dbReference>
<dbReference type="FunFam" id="3.40.50.300:FF:000296">
    <property type="entry name" value="ATP-dependent DNA helicase RecQ"/>
    <property type="match status" value="1"/>
</dbReference>
<dbReference type="Gene3D" id="1.10.10.10">
    <property type="entry name" value="Winged helix-like DNA-binding domain superfamily/Winged helix DNA-binding domain"/>
    <property type="match status" value="1"/>
</dbReference>
<evidence type="ECO:0000256" key="6">
    <source>
        <dbReference type="ARBA" id="ARBA00022763"/>
    </source>
</evidence>
<dbReference type="InterPro" id="IPR018982">
    <property type="entry name" value="RQC_domain"/>
</dbReference>
<dbReference type="GO" id="GO:0043138">
    <property type="term" value="F:3'-5' DNA helicase activity"/>
    <property type="evidence" value="ECO:0007669"/>
    <property type="project" value="UniProtKB-EC"/>
</dbReference>
<dbReference type="InterPro" id="IPR036388">
    <property type="entry name" value="WH-like_DNA-bd_sf"/>
</dbReference>
<evidence type="ECO:0000256" key="15">
    <source>
        <dbReference type="ARBA" id="ARBA00034617"/>
    </source>
</evidence>
<dbReference type="SUPFAM" id="SSF52540">
    <property type="entry name" value="P-loop containing nucleoside triphosphate hydrolases"/>
    <property type="match status" value="2"/>
</dbReference>
<dbReference type="CDD" id="cd18794">
    <property type="entry name" value="SF2_C_RecQ"/>
    <property type="match status" value="1"/>
</dbReference>
<dbReference type="NCBIfam" id="TIGR01389">
    <property type="entry name" value="recQ"/>
    <property type="match status" value="1"/>
</dbReference>
<dbReference type="InterPro" id="IPR027417">
    <property type="entry name" value="P-loop_NTPase"/>
</dbReference>
<comment type="similarity">
    <text evidence="3">Belongs to the helicase family. RecQ subfamily.</text>
</comment>
<dbReference type="GO" id="GO:0006281">
    <property type="term" value="P:DNA repair"/>
    <property type="evidence" value="ECO:0007669"/>
    <property type="project" value="UniProtKB-KW"/>
</dbReference>
<evidence type="ECO:0000256" key="8">
    <source>
        <dbReference type="ARBA" id="ARBA00022806"/>
    </source>
</evidence>
<evidence type="ECO:0000256" key="13">
    <source>
        <dbReference type="ARBA" id="ARBA00023204"/>
    </source>
</evidence>
<comment type="catalytic activity">
    <reaction evidence="15">
        <text>Couples ATP hydrolysis with the unwinding of duplex DNA by translocating in the 3'-5' direction.</text>
        <dbReference type="EC" id="5.6.2.4"/>
    </reaction>
</comment>
<keyword evidence="10" id="KW-0067">ATP-binding</keyword>
<protein>
    <recommendedName>
        <fullName evidence="16">DNA 3'-5' helicase</fullName>
        <ecNumber evidence="16">5.6.2.4</ecNumber>
    </recommendedName>
</protein>
<dbReference type="GO" id="GO:0009378">
    <property type="term" value="F:four-way junction helicase activity"/>
    <property type="evidence" value="ECO:0007669"/>
    <property type="project" value="TreeGrafter"/>
</dbReference>
<accession>A0A160V5Z8</accession>
<keyword evidence="14" id="KW-0413">Isomerase</keyword>
<dbReference type="NCBIfam" id="TIGR00614">
    <property type="entry name" value="recQ_fam"/>
    <property type="match status" value="1"/>
</dbReference>
<dbReference type="GO" id="GO:0003677">
    <property type="term" value="F:DNA binding"/>
    <property type="evidence" value="ECO:0007669"/>
    <property type="project" value="UniProtKB-KW"/>
</dbReference>
<evidence type="ECO:0000256" key="14">
    <source>
        <dbReference type="ARBA" id="ARBA00023235"/>
    </source>
</evidence>
<evidence type="ECO:0000259" key="17">
    <source>
        <dbReference type="PROSITE" id="PS50967"/>
    </source>
</evidence>
<comment type="cofactor">
    <cofactor evidence="2">
        <name>Zn(2+)</name>
        <dbReference type="ChEBI" id="CHEBI:29105"/>
    </cofactor>
</comment>
<evidence type="ECO:0000256" key="11">
    <source>
        <dbReference type="ARBA" id="ARBA00023125"/>
    </source>
</evidence>
<evidence type="ECO:0000259" key="19">
    <source>
        <dbReference type="PROSITE" id="PS51194"/>
    </source>
</evidence>
<dbReference type="InterPro" id="IPR032284">
    <property type="entry name" value="RecQ_Zn-bd"/>
</dbReference>
<organism evidence="20">
    <name type="scientific">hydrothermal vent metagenome</name>
    <dbReference type="NCBI Taxonomy" id="652676"/>
    <lineage>
        <taxon>unclassified sequences</taxon>
        <taxon>metagenomes</taxon>
        <taxon>ecological metagenomes</taxon>
    </lineage>
</organism>
<keyword evidence="12" id="KW-0233">DNA recombination</keyword>
<feature type="domain" description="Helicase ATP-binding" evidence="18">
    <location>
        <begin position="22"/>
        <end position="190"/>
    </location>
</feature>
<dbReference type="SMART" id="SM00341">
    <property type="entry name" value="HRDC"/>
    <property type="match status" value="1"/>
</dbReference>
<dbReference type="SMART" id="SM00487">
    <property type="entry name" value="DEXDc"/>
    <property type="match status" value="1"/>
</dbReference>
<comment type="cofactor">
    <cofactor evidence="1">
        <name>Mg(2+)</name>
        <dbReference type="ChEBI" id="CHEBI:18420"/>
    </cofactor>
</comment>
<dbReference type="InterPro" id="IPR001650">
    <property type="entry name" value="Helicase_C-like"/>
</dbReference>
<dbReference type="InterPro" id="IPR011545">
    <property type="entry name" value="DEAD/DEAH_box_helicase_dom"/>
</dbReference>
<dbReference type="SMART" id="SM00490">
    <property type="entry name" value="HELICc"/>
    <property type="match status" value="1"/>
</dbReference>
<keyword evidence="13" id="KW-0234">DNA repair</keyword>
<dbReference type="InterPro" id="IPR029491">
    <property type="entry name" value="Helicase_HTH"/>
</dbReference>
<evidence type="ECO:0000256" key="16">
    <source>
        <dbReference type="ARBA" id="ARBA00034808"/>
    </source>
</evidence>
<gene>
    <name evidence="20" type="ORF">MGWOODY_Clf2852</name>
</gene>
<dbReference type="Pfam" id="PF00270">
    <property type="entry name" value="DEAD"/>
    <property type="match status" value="1"/>
</dbReference>
<dbReference type="Gene3D" id="3.40.50.300">
    <property type="entry name" value="P-loop containing nucleotide triphosphate hydrolases"/>
    <property type="match status" value="2"/>
</dbReference>
<dbReference type="Pfam" id="PF09382">
    <property type="entry name" value="RQC"/>
    <property type="match status" value="1"/>
</dbReference>
<evidence type="ECO:0000256" key="9">
    <source>
        <dbReference type="ARBA" id="ARBA00022833"/>
    </source>
</evidence>
<keyword evidence="6" id="KW-0227">DNA damage</keyword>
<evidence type="ECO:0000313" key="20">
    <source>
        <dbReference type="EMBL" id="CUV01171.1"/>
    </source>
</evidence>
<keyword evidence="4" id="KW-0479">Metal-binding</keyword>
<dbReference type="GO" id="GO:0005524">
    <property type="term" value="F:ATP binding"/>
    <property type="evidence" value="ECO:0007669"/>
    <property type="project" value="UniProtKB-KW"/>
</dbReference>
<dbReference type="InterPro" id="IPR004589">
    <property type="entry name" value="DNA_helicase_ATP-dep_RecQ"/>
</dbReference>
<dbReference type="SMART" id="SM00956">
    <property type="entry name" value="RQC"/>
    <property type="match status" value="1"/>
</dbReference>
<proteinExistence type="inferred from homology"/>
<evidence type="ECO:0000256" key="3">
    <source>
        <dbReference type="ARBA" id="ARBA00005446"/>
    </source>
</evidence>
<dbReference type="GO" id="GO:0005737">
    <property type="term" value="C:cytoplasm"/>
    <property type="evidence" value="ECO:0007669"/>
    <property type="project" value="TreeGrafter"/>
</dbReference>
<dbReference type="InterPro" id="IPR014001">
    <property type="entry name" value="Helicase_ATP-bd"/>
</dbReference>
<dbReference type="InterPro" id="IPR044876">
    <property type="entry name" value="HRDC_dom_sf"/>
</dbReference>
<evidence type="ECO:0000259" key="18">
    <source>
        <dbReference type="PROSITE" id="PS51192"/>
    </source>
</evidence>
<evidence type="ECO:0000256" key="10">
    <source>
        <dbReference type="ARBA" id="ARBA00022840"/>
    </source>
</evidence>
<dbReference type="GO" id="GO:0030894">
    <property type="term" value="C:replisome"/>
    <property type="evidence" value="ECO:0007669"/>
    <property type="project" value="TreeGrafter"/>
</dbReference>
<dbReference type="PANTHER" id="PTHR13710:SF105">
    <property type="entry name" value="ATP-DEPENDENT DNA HELICASE Q1"/>
    <property type="match status" value="1"/>
</dbReference>
<dbReference type="InterPro" id="IPR010997">
    <property type="entry name" value="HRDC-like_sf"/>
</dbReference>
<dbReference type="GO" id="GO:0009432">
    <property type="term" value="P:SOS response"/>
    <property type="evidence" value="ECO:0007669"/>
    <property type="project" value="InterPro"/>
</dbReference>
<evidence type="ECO:0000256" key="4">
    <source>
        <dbReference type="ARBA" id="ARBA00022723"/>
    </source>
</evidence>
<dbReference type="GO" id="GO:0046872">
    <property type="term" value="F:metal ion binding"/>
    <property type="evidence" value="ECO:0007669"/>
    <property type="project" value="UniProtKB-KW"/>
</dbReference>
<dbReference type="PROSITE" id="PS51194">
    <property type="entry name" value="HELICASE_CTER"/>
    <property type="match status" value="1"/>
</dbReference>
<evidence type="ECO:0000256" key="12">
    <source>
        <dbReference type="ARBA" id="ARBA00023172"/>
    </source>
</evidence>
<dbReference type="FunFam" id="3.40.50.300:FF:000156">
    <property type="entry name" value="ATP-dependent DNA helicase recQ"/>
    <property type="match status" value="1"/>
</dbReference>
<evidence type="ECO:0000256" key="1">
    <source>
        <dbReference type="ARBA" id="ARBA00001946"/>
    </source>
</evidence>
<dbReference type="Pfam" id="PF16124">
    <property type="entry name" value="RecQ_Zn_bind"/>
    <property type="match status" value="1"/>
</dbReference>
<dbReference type="InterPro" id="IPR006293">
    <property type="entry name" value="DNA_helicase_ATP-dep_RecQ_bac"/>
</dbReference>
<dbReference type="Gene3D" id="1.10.10.1390">
    <property type="entry name" value="ATP-dependent DNA helicase RecQ"/>
    <property type="match status" value="1"/>
</dbReference>
<dbReference type="SUPFAM" id="SSF47819">
    <property type="entry name" value="HRDC-like"/>
    <property type="match status" value="1"/>
</dbReference>
<dbReference type="Gene3D" id="1.10.150.80">
    <property type="entry name" value="HRDC domain"/>
    <property type="match status" value="1"/>
</dbReference>
<dbReference type="PROSITE" id="PS51192">
    <property type="entry name" value="HELICASE_ATP_BIND_1"/>
    <property type="match status" value="1"/>
</dbReference>
<feature type="domain" description="Helicase C-terminal" evidence="19">
    <location>
        <begin position="211"/>
        <end position="360"/>
    </location>
</feature>
<dbReference type="PANTHER" id="PTHR13710">
    <property type="entry name" value="DNA HELICASE RECQ FAMILY MEMBER"/>
    <property type="match status" value="1"/>
</dbReference>
<dbReference type="AlphaFoldDB" id="A0A160V5Z8"/>
<keyword evidence="7" id="KW-0378">Hydrolase</keyword>
<dbReference type="GO" id="GO:0043590">
    <property type="term" value="C:bacterial nucleoid"/>
    <property type="evidence" value="ECO:0007669"/>
    <property type="project" value="TreeGrafter"/>
</dbReference>
<dbReference type="EC" id="5.6.2.4" evidence="16"/>
<keyword evidence="11" id="KW-0238">DNA-binding</keyword>
<keyword evidence="5" id="KW-0547">Nucleotide-binding</keyword>
<dbReference type="GO" id="GO:0006260">
    <property type="term" value="P:DNA replication"/>
    <property type="evidence" value="ECO:0007669"/>
    <property type="project" value="InterPro"/>
</dbReference>
<reference evidence="20" key="1">
    <citation type="submission" date="2015-10" db="EMBL/GenBank/DDBJ databases">
        <authorList>
            <person name="Gilbert D.G."/>
        </authorList>
    </citation>
    <scope>NUCLEOTIDE SEQUENCE</scope>
</reference>
<evidence type="ECO:0000256" key="2">
    <source>
        <dbReference type="ARBA" id="ARBA00001947"/>
    </source>
</evidence>
<dbReference type="GO" id="GO:0006310">
    <property type="term" value="P:DNA recombination"/>
    <property type="evidence" value="ECO:0007669"/>
    <property type="project" value="UniProtKB-KW"/>
</dbReference>
<dbReference type="InterPro" id="IPR002121">
    <property type="entry name" value="HRDC_dom"/>
</dbReference>
<dbReference type="Pfam" id="PF00570">
    <property type="entry name" value="HRDC"/>
    <property type="match status" value="1"/>
</dbReference>
<sequence length="723" mass="80988">MLEQLKAYFGFDRFLPLQEEIIAKVLDKRDTLVLMPTGGGKSLCYQLPALRLKGLTLVVSPLIALMKDQVDGLRANGVPAGLLNSTLAQEEASLVQDQARQDKIKILYVAPERLALPGFQRFLQSLDVSLIAIDEAHCISEWGHDFRPDYRNLKGLRKDFPGVPVIALTATATKAVREDIVNQLGLAEPEIFISSFNRPNLTYTIQPKTEPLGSLLHLLEKHRGGSAIIYRFSRKLTEETALELTERGFSALPYHAGLERDLRRETQEKFIRDQVQIVVATIAFGMGIDKPDVRLVVHYDLPKTVEGYYQETGRAGRDGLPSDCVLFYSYGDRSKQEYFISQIEDDEERDKAHTKLDQILALCDLQTCRRAYLMEYLGESWPKTDCGGCDICLLPREEFDATEIAQKILSAAIRTGERFGVNYLVDVLRGAANKAVRARGHHELPVFGISKGINADELKEMVRSLVTNGLLVQRGSGYPTLAVSAQGRKFLNNREKLTLTRPKQAAPVLQATSGSDRETAYDTRLFDELAALRLEIATDREVPAYQIFGNKSLQQMAFHMPRNEAAFSRISGVGDAKLRDLSERFLKVINEYMQANGQSAAVEQVPVNAPKKRIRGISMSIRETVDLISQNRSLDEVAEQRGISETTIRSHLERFVREGGKIDLDHLMPSDVRRSRIEAAFKEMGEARLTPVRDALGDDYTWEELAVVRLALRQGQSLGEPVG</sequence>
<evidence type="ECO:0000256" key="7">
    <source>
        <dbReference type="ARBA" id="ARBA00022801"/>
    </source>
</evidence>
<feature type="domain" description="HRDC" evidence="17">
    <location>
        <begin position="519"/>
        <end position="599"/>
    </location>
</feature>
<name>A0A160V5Z8_9ZZZZ</name>
<dbReference type="Pfam" id="PF14493">
    <property type="entry name" value="HTH_40"/>
    <property type="match status" value="1"/>
</dbReference>
<keyword evidence="8 20" id="KW-0347">Helicase</keyword>
<dbReference type="Pfam" id="PF00271">
    <property type="entry name" value="Helicase_C"/>
    <property type="match status" value="1"/>
</dbReference>
<evidence type="ECO:0000256" key="5">
    <source>
        <dbReference type="ARBA" id="ARBA00022741"/>
    </source>
</evidence>
<keyword evidence="9" id="KW-0862">Zinc</keyword>